<organism evidence="12 15">
    <name type="scientific">Streptomyces radicis</name>
    <dbReference type="NCBI Taxonomy" id="1750517"/>
    <lineage>
        <taxon>Bacteria</taxon>
        <taxon>Bacillati</taxon>
        <taxon>Actinomycetota</taxon>
        <taxon>Actinomycetes</taxon>
        <taxon>Kitasatosporales</taxon>
        <taxon>Streptomycetaceae</taxon>
        <taxon>Streptomyces</taxon>
    </lineage>
</organism>
<keyword evidence="3" id="KW-0597">Phosphoprotein</keyword>
<keyword evidence="7" id="KW-0067">ATP-binding</keyword>
<evidence type="ECO:0000313" key="13">
    <source>
        <dbReference type="EMBL" id="RKN24789.1"/>
    </source>
</evidence>
<feature type="transmembrane region" description="Helical" evidence="9">
    <location>
        <begin position="136"/>
        <end position="154"/>
    </location>
</feature>
<evidence type="ECO:0000259" key="11">
    <source>
        <dbReference type="Pfam" id="PF23539"/>
    </source>
</evidence>
<keyword evidence="8" id="KW-0902">Two-component regulatory system</keyword>
<comment type="caution">
    <text evidence="12">The sequence shown here is derived from an EMBL/GenBank/DDBJ whole genome shotgun (WGS) entry which is preliminary data.</text>
</comment>
<keyword evidence="6 12" id="KW-0418">Kinase</keyword>
<dbReference type="EC" id="2.7.13.3" evidence="2"/>
<evidence type="ECO:0000256" key="6">
    <source>
        <dbReference type="ARBA" id="ARBA00022777"/>
    </source>
</evidence>
<evidence type="ECO:0000313" key="15">
    <source>
        <dbReference type="Proteomes" id="UP000275024"/>
    </source>
</evidence>
<dbReference type="GO" id="GO:0016020">
    <property type="term" value="C:membrane"/>
    <property type="evidence" value="ECO:0007669"/>
    <property type="project" value="InterPro"/>
</dbReference>
<evidence type="ECO:0000256" key="1">
    <source>
        <dbReference type="ARBA" id="ARBA00000085"/>
    </source>
</evidence>
<dbReference type="EMBL" id="RBDY01000005">
    <property type="protein sequence ID" value="RKN24789.1"/>
    <property type="molecule type" value="Genomic_DNA"/>
</dbReference>
<evidence type="ECO:0000256" key="9">
    <source>
        <dbReference type="SAM" id="Phobius"/>
    </source>
</evidence>
<evidence type="ECO:0000256" key="8">
    <source>
        <dbReference type="ARBA" id="ARBA00023012"/>
    </source>
</evidence>
<gene>
    <name evidence="13" type="ORF">D7318_10040</name>
    <name evidence="12" type="ORF">D7319_08865</name>
</gene>
<feature type="domain" description="Signal transduction histidine kinase subgroup 3 dimerisation and phosphoacceptor" evidence="10">
    <location>
        <begin position="187"/>
        <end position="251"/>
    </location>
</feature>
<evidence type="ECO:0000256" key="4">
    <source>
        <dbReference type="ARBA" id="ARBA00022679"/>
    </source>
</evidence>
<protein>
    <recommendedName>
        <fullName evidence="2">histidine kinase</fullName>
        <ecNumber evidence="2">2.7.13.3</ecNumber>
    </recommendedName>
</protein>
<evidence type="ECO:0000256" key="2">
    <source>
        <dbReference type="ARBA" id="ARBA00012438"/>
    </source>
</evidence>
<dbReference type="Proteomes" id="UP000268652">
    <property type="component" value="Unassembled WGS sequence"/>
</dbReference>
<dbReference type="EMBL" id="RBDX01000005">
    <property type="protein sequence ID" value="RKN10530.1"/>
    <property type="molecule type" value="Genomic_DNA"/>
</dbReference>
<dbReference type="RefSeq" id="WP_120696554.1">
    <property type="nucleotide sequence ID" value="NZ_RBDX01000005.1"/>
</dbReference>
<accession>A0A3A9WCM6</accession>
<dbReference type="Proteomes" id="UP000275024">
    <property type="component" value="Unassembled WGS sequence"/>
</dbReference>
<feature type="transmembrane region" description="Helical" evidence="9">
    <location>
        <begin position="39"/>
        <end position="58"/>
    </location>
</feature>
<dbReference type="GO" id="GO:0005524">
    <property type="term" value="F:ATP binding"/>
    <property type="evidence" value="ECO:0007669"/>
    <property type="project" value="UniProtKB-KW"/>
</dbReference>
<dbReference type="InterPro" id="IPR055558">
    <property type="entry name" value="DUF7134"/>
</dbReference>
<name>A0A3A9WCM6_9ACTN</name>
<keyword evidence="9" id="KW-0812">Transmembrane</keyword>
<comment type="catalytic activity">
    <reaction evidence="1">
        <text>ATP + protein L-histidine = ADP + protein N-phospho-L-histidine.</text>
        <dbReference type="EC" id="2.7.13.3"/>
    </reaction>
</comment>
<feature type="transmembrane region" description="Helical" evidence="9">
    <location>
        <begin position="12"/>
        <end position="33"/>
    </location>
</feature>
<evidence type="ECO:0000256" key="3">
    <source>
        <dbReference type="ARBA" id="ARBA00022553"/>
    </source>
</evidence>
<keyword evidence="5" id="KW-0547">Nucleotide-binding</keyword>
<dbReference type="AlphaFoldDB" id="A0A3A9WCM6"/>
<dbReference type="GO" id="GO:0000155">
    <property type="term" value="F:phosphorelay sensor kinase activity"/>
    <property type="evidence" value="ECO:0007669"/>
    <property type="project" value="InterPro"/>
</dbReference>
<dbReference type="Gene3D" id="1.20.5.1930">
    <property type="match status" value="1"/>
</dbReference>
<evidence type="ECO:0000256" key="5">
    <source>
        <dbReference type="ARBA" id="ARBA00022741"/>
    </source>
</evidence>
<reference evidence="14 15" key="1">
    <citation type="submission" date="2018-09" db="EMBL/GenBank/DDBJ databases">
        <title>Streptomyces sp. nov. DS1-2, an endophytic actinomycete isolated from roots of Dendrobium scabrilingue.</title>
        <authorList>
            <person name="Kuncharoen N."/>
            <person name="Kudo T."/>
            <person name="Ohkuma M."/>
            <person name="Yuki M."/>
            <person name="Tanasupawat S."/>
        </authorList>
    </citation>
    <scope>NUCLEOTIDE SEQUENCE [LARGE SCALE GENOMIC DNA]</scope>
    <source>
        <strain evidence="12 15">AZ1-7</strain>
        <strain evidence="13 14">DS1-2</strain>
    </source>
</reference>
<feature type="domain" description="DUF7134" evidence="11">
    <location>
        <begin position="8"/>
        <end position="158"/>
    </location>
</feature>
<keyword evidence="9" id="KW-0472">Membrane</keyword>
<dbReference type="PANTHER" id="PTHR24421">
    <property type="entry name" value="NITRATE/NITRITE SENSOR PROTEIN NARX-RELATED"/>
    <property type="match status" value="1"/>
</dbReference>
<sequence length="252" mass="27060">MERPFDGVRRHSATVDLFLAALVLALCAVNIVVDPSLRGHDGALAVLLTLSLTLGVVLRQRVPEGTLLLALFACLAQIVWENESLWAPSLAVYVIICAVADRGATWAARLALFGGIGAAVLAAVRESRGAEGTAELVIGWSVPLTLAWAIGYRARCRRCLGRQLAERAETAALMRSARREAALATQRIEIVREMYDITGQRVAGMVVQAEAADRVLDAAPGQARQALGAIVSNGRESETDLRRTWGLLSPRD</sequence>
<dbReference type="GO" id="GO:0046983">
    <property type="term" value="F:protein dimerization activity"/>
    <property type="evidence" value="ECO:0007669"/>
    <property type="project" value="InterPro"/>
</dbReference>
<proteinExistence type="predicted"/>
<dbReference type="Pfam" id="PF07730">
    <property type="entry name" value="HisKA_3"/>
    <property type="match status" value="1"/>
</dbReference>
<keyword evidence="14" id="KW-1185">Reference proteome</keyword>
<dbReference type="InterPro" id="IPR011712">
    <property type="entry name" value="Sig_transdc_His_kin_sub3_dim/P"/>
</dbReference>
<evidence type="ECO:0000256" key="7">
    <source>
        <dbReference type="ARBA" id="ARBA00022840"/>
    </source>
</evidence>
<keyword evidence="4" id="KW-0808">Transferase</keyword>
<evidence type="ECO:0000313" key="12">
    <source>
        <dbReference type="EMBL" id="RKN10530.1"/>
    </source>
</evidence>
<dbReference type="PANTHER" id="PTHR24421:SF10">
    <property type="entry name" value="NITRATE_NITRITE SENSOR PROTEIN NARQ"/>
    <property type="match status" value="1"/>
</dbReference>
<keyword evidence="9" id="KW-1133">Transmembrane helix</keyword>
<evidence type="ECO:0000259" key="10">
    <source>
        <dbReference type="Pfam" id="PF07730"/>
    </source>
</evidence>
<dbReference type="InterPro" id="IPR050482">
    <property type="entry name" value="Sensor_HK_TwoCompSys"/>
</dbReference>
<feature type="transmembrane region" description="Helical" evidence="9">
    <location>
        <begin position="106"/>
        <end position="124"/>
    </location>
</feature>
<evidence type="ECO:0000313" key="14">
    <source>
        <dbReference type="Proteomes" id="UP000268652"/>
    </source>
</evidence>
<dbReference type="OrthoDB" id="4244423at2"/>
<dbReference type="Pfam" id="PF23539">
    <property type="entry name" value="DUF7134"/>
    <property type="match status" value="1"/>
</dbReference>